<organism evidence="2 3">
    <name type="scientific">Runella defluvii</name>
    <dbReference type="NCBI Taxonomy" id="370973"/>
    <lineage>
        <taxon>Bacteria</taxon>
        <taxon>Pseudomonadati</taxon>
        <taxon>Bacteroidota</taxon>
        <taxon>Cytophagia</taxon>
        <taxon>Cytophagales</taxon>
        <taxon>Spirosomataceae</taxon>
        <taxon>Runella</taxon>
    </lineage>
</organism>
<feature type="compositionally biased region" description="Low complexity" evidence="1">
    <location>
        <begin position="39"/>
        <end position="48"/>
    </location>
</feature>
<sequence length="216" mass="24203">MFQAPTNPFEGSPLSSFLSTPPRTVAPPEPPPPPEPEVTEPTQQTQQTSLLSSVFGANTATPEPERLSADEIRARAEVQTRTYGAVILLMNALIECIKVSMTLKKGEYAAYLELKSNLASDGVVNVYESDPAVKEIWLKGKRFDETLEAIEAEHELEDAETKLLFKAIKADLERKNRKNEIGDDSVWGTMFKLMLTRQLTSAFELITMFTRRRAQR</sequence>
<dbReference type="Proteomes" id="UP000541352">
    <property type="component" value="Unassembled WGS sequence"/>
</dbReference>
<keyword evidence="3" id="KW-1185">Reference proteome</keyword>
<accession>A0A7W5ZRJ8</accession>
<dbReference type="RefSeq" id="WP_183977922.1">
    <property type="nucleotide sequence ID" value="NZ_JACIBY010000012.1"/>
</dbReference>
<dbReference type="AlphaFoldDB" id="A0A7W5ZRJ8"/>
<protein>
    <submittedName>
        <fullName evidence="2">Uncharacterized protein</fullName>
    </submittedName>
</protein>
<evidence type="ECO:0000256" key="1">
    <source>
        <dbReference type="SAM" id="MobiDB-lite"/>
    </source>
</evidence>
<feature type="compositionally biased region" description="Pro residues" evidence="1">
    <location>
        <begin position="24"/>
        <end position="36"/>
    </location>
</feature>
<evidence type="ECO:0000313" key="2">
    <source>
        <dbReference type="EMBL" id="MBB3840746.1"/>
    </source>
</evidence>
<gene>
    <name evidence="2" type="ORF">FHS57_004766</name>
</gene>
<dbReference type="EMBL" id="JACIBY010000012">
    <property type="protein sequence ID" value="MBB3840746.1"/>
    <property type="molecule type" value="Genomic_DNA"/>
</dbReference>
<comment type="caution">
    <text evidence="2">The sequence shown here is derived from an EMBL/GenBank/DDBJ whole genome shotgun (WGS) entry which is preliminary data.</text>
</comment>
<feature type="region of interest" description="Disordered" evidence="1">
    <location>
        <begin position="1"/>
        <end position="48"/>
    </location>
</feature>
<proteinExistence type="predicted"/>
<reference evidence="2 3" key="1">
    <citation type="submission" date="2020-08" db="EMBL/GenBank/DDBJ databases">
        <title>Genomic Encyclopedia of Type Strains, Phase IV (KMG-IV): sequencing the most valuable type-strain genomes for metagenomic binning, comparative biology and taxonomic classification.</title>
        <authorList>
            <person name="Goeker M."/>
        </authorList>
    </citation>
    <scope>NUCLEOTIDE SEQUENCE [LARGE SCALE GENOMIC DNA]</scope>
    <source>
        <strain evidence="2 3">DSM 17976</strain>
    </source>
</reference>
<evidence type="ECO:0000313" key="3">
    <source>
        <dbReference type="Proteomes" id="UP000541352"/>
    </source>
</evidence>
<name>A0A7W5ZRJ8_9BACT</name>